<dbReference type="PROSITE" id="PS51898">
    <property type="entry name" value="TYR_RECOMBINASE"/>
    <property type="match status" value="1"/>
</dbReference>
<dbReference type="InterPro" id="IPR050090">
    <property type="entry name" value="Tyrosine_recombinase_XerCD"/>
</dbReference>
<dbReference type="GO" id="GO:0006310">
    <property type="term" value="P:DNA recombination"/>
    <property type="evidence" value="ECO:0007669"/>
    <property type="project" value="UniProtKB-KW"/>
</dbReference>
<dbReference type="CDD" id="cd00796">
    <property type="entry name" value="INT_Rci_Hp1_C"/>
    <property type="match status" value="1"/>
</dbReference>
<dbReference type="GO" id="GO:0015074">
    <property type="term" value="P:DNA integration"/>
    <property type="evidence" value="ECO:0007669"/>
    <property type="project" value="UniProtKB-KW"/>
</dbReference>
<dbReference type="PANTHER" id="PTHR30349">
    <property type="entry name" value="PHAGE INTEGRASE-RELATED"/>
    <property type="match status" value="1"/>
</dbReference>
<feature type="domain" description="Tyr recombinase" evidence="3">
    <location>
        <begin position="184"/>
        <end position="368"/>
    </location>
</feature>
<dbReference type="Proteomes" id="UP000175989">
    <property type="component" value="Unassembled WGS sequence"/>
</dbReference>
<organism evidence="4 5">
    <name type="scientific">Duganella phyllosphaerae</name>
    <dbReference type="NCBI Taxonomy" id="762836"/>
    <lineage>
        <taxon>Bacteria</taxon>
        <taxon>Pseudomonadati</taxon>
        <taxon>Pseudomonadota</taxon>
        <taxon>Betaproteobacteria</taxon>
        <taxon>Burkholderiales</taxon>
        <taxon>Oxalobacteraceae</taxon>
        <taxon>Telluria group</taxon>
        <taxon>Duganella</taxon>
    </lineage>
</organism>
<sequence>MATIKKLSSGTFQICVRHRLLPKTLWATFDTEAQAESYAHQLEALLGQGIVPSMLLERTTPSREIWTVTRCIVEYQRHNALALSEVKLLDTIQPQLAKVSTGYLNYEWADSWIRSMKREANLSPSTIRHRHGALARCFDWMLRKHPDIMAQNPLRLLKRGFATYTPDDVAYLAARGKEPKVAEERDRRLGIEEEARIREVLADRPVELTFFILALETAMRMRECYTLDLTQINLEQRTIYLDRSKNGDRRQVPLSSTATRALADHMANDRAAIRERSGRLFPYWSGTRAEKELDVVTRDLSRVFALVFEAAGAPTLHFHDLRHEATCRLYEKTKLTDVLIARITGHRDLRQLKRYASLRGSDLASHLW</sequence>
<evidence type="ECO:0000313" key="5">
    <source>
        <dbReference type="Proteomes" id="UP000175989"/>
    </source>
</evidence>
<comment type="caution">
    <text evidence="4">The sequence shown here is derived from an EMBL/GenBank/DDBJ whole genome shotgun (WGS) entry which is preliminary data.</text>
</comment>
<dbReference type="RefSeq" id="WP_070250869.1">
    <property type="nucleotide sequence ID" value="NZ_LROM01000123.1"/>
</dbReference>
<evidence type="ECO:0000256" key="2">
    <source>
        <dbReference type="ARBA" id="ARBA00023172"/>
    </source>
</evidence>
<accession>A0A1E7WCU2</accession>
<dbReference type="InterPro" id="IPR011010">
    <property type="entry name" value="DNA_brk_join_enz"/>
</dbReference>
<reference evidence="5" key="1">
    <citation type="journal article" date="2016" name="Front. Microbiol.">
        <title>Molecular Keys to the Janthinobacterium and Duganella spp. Interaction with the Plant Pathogen Fusarium graminearum.</title>
        <authorList>
            <person name="Haack F.S."/>
            <person name="Poehlein A."/>
            <person name="Kroger C."/>
            <person name="Voigt C.A."/>
            <person name="Piepenbring M."/>
            <person name="Bode H.B."/>
            <person name="Daniel R."/>
            <person name="Schafer W."/>
            <person name="Streit W.R."/>
        </authorList>
    </citation>
    <scope>NUCLEOTIDE SEQUENCE [LARGE SCALE GENOMIC DNA]</scope>
    <source>
        <strain evidence="5">T54</strain>
    </source>
</reference>
<proteinExistence type="predicted"/>
<evidence type="ECO:0000313" key="4">
    <source>
        <dbReference type="EMBL" id="OEZ95488.1"/>
    </source>
</evidence>
<protein>
    <submittedName>
        <fullName evidence="4">Tyrosine recombinase XerC</fullName>
    </submittedName>
</protein>
<dbReference type="PANTHER" id="PTHR30349:SF94">
    <property type="entry name" value="INTEGRASE_RECOMBINASE HI_1414-RELATED"/>
    <property type="match status" value="1"/>
</dbReference>
<evidence type="ECO:0000256" key="1">
    <source>
        <dbReference type="ARBA" id="ARBA00022908"/>
    </source>
</evidence>
<gene>
    <name evidence="4" type="primary">xerC_9</name>
    <name evidence="4" type="ORF">DUPY_42610</name>
</gene>
<dbReference type="SUPFAM" id="SSF56349">
    <property type="entry name" value="DNA breaking-rejoining enzymes"/>
    <property type="match status" value="1"/>
</dbReference>
<dbReference type="GO" id="GO:0003677">
    <property type="term" value="F:DNA binding"/>
    <property type="evidence" value="ECO:0007669"/>
    <property type="project" value="InterPro"/>
</dbReference>
<dbReference type="InterPro" id="IPR013762">
    <property type="entry name" value="Integrase-like_cat_sf"/>
</dbReference>
<dbReference type="Pfam" id="PF00589">
    <property type="entry name" value="Phage_integrase"/>
    <property type="match status" value="1"/>
</dbReference>
<dbReference type="InterPro" id="IPR002104">
    <property type="entry name" value="Integrase_catalytic"/>
</dbReference>
<keyword evidence="5" id="KW-1185">Reference proteome</keyword>
<dbReference type="Gene3D" id="1.10.443.10">
    <property type="entry name" value="Intergrase catalytic core"/>
    <property type="match status" value="1"/>
</dbReference>
<evidence type="ECO:0000259" key="3">
    <source>
        <dbReference type="PROSITE" id="PS51898"/>
    </source>
</evidence>
<dbReference type="EMBL" id="LROM01000123">
    <property type="protein sequence ID" value="OEZ95488.1"/>
    <property type="molecule type" value="Genomic_DNA"/>
</dbReference>
<dbReference type="AlphaFoldDB" id="A0A1E7WCU2"/>
<keyword evidence="1" id="KW-0229">DNA integration</keyword>
<name>A0A1E7WCU2_9BURK</name>
<dbReference type="OrthoDB" id="662444at2"/>
<keyword evidence="2" id="KW-0233">DNA recombination</keyword>